<reference evidence="9" key="1">
    <citation type="submission" date="2021-10" db="EMBL/GenBank/DDBJ databases">
        <title>The diversity and Nitrogen Metabolism of Culturable Nitrate-Utilizing Bacteria Within the Oxygen Minimum Zone of the Changjiang (Yangtze River)Estuary.</title>
        <authorList>
            <person name="Zhang D."/>
            <person name="Zheng J."/>
            <person name="Liu S."/>
            <person name="He W."/>
        </authorList>
    </citation>
    <scope>NUCLEOTIDE SEQUENCE</scope>
    <source>
        <strain evidence="9">FXH-223</strain>
    </source>
</reference>
<sequence>MKFTDIFINKPVLASVVSLFIFLLGLRAATELNVRQYPEMENAVVTVTTVYTGADADLIQGFITTPLEQEIASAEGIDYLVSTSLQGASSIQAYIRLGADPNEALTQIVAKVNKMRSELPQESEDPTIELAVGEDIASMYLSFSSEILDNNQITDYIVREVQPKLATIPGVQRARVLGDRTFAMRAWLKAERMAALGVTPSDVYGALQQQNVLAAVGSTKGTNVALDLKAGTDLNSAEQFERLIIRSEGNAIVRLGDVADVELGSESYQSSVTFNGKQATFIGVEVATDANALDVIAEVRKVLENQIFPQLPEGMSGDIPYDGTEYIQDSIDEVVKTLVEAVLIVILVIYLFLGSLRSVLIPAIAVPLSMVGALFLMLLMGFSINLLTLLAMVLAIGIVVDDAIIVLENVHRHVEEGLSPFDAAIKGARELAWPVVAMTTTLVAVYLPIGFMGGLTGTLFVEFAFSLAGAVLLSGIVALTLSPMMAAKILKPHDPNREGHRFERWLNRNFEKLERGYERRLHGALNDRPVIYVFGLVILVSCYFLFVTSPSELEPAEDQGFVLTSSTADPYVTLDYLEPFTREFNQIADSMPSVGNVFLLNGIGGGAGTAASNTALAGFVLKSWNERDQTTAEANTELSEKINSIAGLQVASFVPPSLPTAGGMLPVEFVIGTTEPTENLQEFANEVLAKARASNKFIFMDSDLKIDKPRYNIVIDREKAASLGITMQQLAQEMGAMLAGGYANRFSLENRSYKVIPQVERSGRLTPEQLKQYYVRTGAGDLVPLATVISLEETVQPQQLKRFQQLNAVTISGVQRPGVTLGEALGTLERAAAETLPPGYSVDYSGQSRQFKKEGSDLIITFFFALIVIYLVLAAQFESWRDPIIMLITVPMSVCGAMIFVSLGLTTLNIYTQVGLVTLIGVISKHGILIVEFANKMQDEGMSKRRAIEHAAAVRLRPVLMTTAALVLAMVPLLIASGPGGGARFAIGLVVAAGMTIGTLFTLFVVPAMYMLLGRDEGHDDGEHGAVTH</sequence>
<name>A0A9Q3UR13_9GAMM</name>
<feature type="transmembrane region" description="Helical" evidence="8">
    <location>
        <begin position="884"/>
        <end position="904"/>
    </location>
</feature>
<feature type="transmembrane region" description="Helical" evidence="8">
    <location>
        <begin position="431"/>
        <end position="451"/>
    </location>
</feature>
<dbReference type="PRINTS" id="PR00702">
    <property type="entry name" value="ACRIFLAVINRP"/>
</dbReference>
<feature type="transmembrane region" description="Helical" evidence="8">
    <location>
        <begin position="334"/>
        <end position="353"/>
    </location>
</feature>
<dbReference type="GO" id="GO:0042910">
    <property type="term" value="F:xenobiotic transmembrane transporter activity"/>
    <property type="evidence" value="ECO:0007669"/>
    <property type="project" value="TreeGrafter"/>
</dbReference>
<dbReference type="Gene3D" id="3.30.70.1440">
    <property type="entry name" value="Multidrug efflux transporter AcrB pore domain"/>
    <property type="match status" value="1"/>
</dbReference>
<gene>
    <name evidence="9" type="ORF">LL252_15680</name>
</gene>
<evidence type="ECO:0000256" key="2">
    <source>
        <dbReference type="ARBA" id="ARBA00022448"/>
    </source>
</evidence>
<comment type="caution">
    <text evidence="9">The sequence shown here is derived from an EMBL/GenBank/DDBJ whole genome shotgun (WGS) entry which is preliminary data.</text>
</comment>
<dbReference type="RefSeq" id="WP_204430027.1">
    <property type="nucleotide sequence ID" value="NZ_JADDOL010000015.1"/>
</dbReference>
<comment type="subcellular location">
    <subcellularLocation>
        <location evidence="1">Cell inner membrane</location>
        <topology evidence="1">Multi-pass membrane protein</topology>
    </subcellularLocation>
</comment>
<dbReference type="InterPro" id="IPR001036">
    <property type="entry name" value="Acrflvin-R"/>
</dbReference>
<keyword evidence="6 8" id="KW-1133">Transmembrane helix</keyword>
<evidence type="ECO:0000256" key="8">
    <source>
        <dbReference type="SAM" id="Phobius"/>
    </source>
</evidence>
<dbReference type="SUPFAM" id="SSF82714">
    <property type="entry name" value="Multidrug efflux transporter AcrB TolC docking domain, DN and DC subdomains"/>
    <property type="match status" value="2"/>
</dbReference>
<keyword evidence="7 8" id="KW-0472">Membrane</keyword>
<feature type="transmembrane region" description="Helical" evidence="8">
    <location>
        <begin position="956"/>
        <end position="976"/>
    </location>
</feature>
<dbReference type="Gene3D" id="3.30.2090.10">
    <property type="entry name" value="Multidrug efflux transporter AcrB TolC docking domain, DN and DC subdomains"/>
    <property type="match status" value="2"/>
</dbReference>
<feature type="transmembrane region" description="Helical" evidence="8">
    <location>
        <begin position="982"/>
        <end position="1006"/>
    </location>
</feature>
<protein>
    <submittedName>
        <fullName evidence="9">Efflux RND transporter permease subunit</fullName>
    </submittedName>
</protein>
<keyword evidence="5 8" id="KW-0812">Transmembrane</keyword>
<proteinExistence type="predicted"/>
<keyword evidence="10" id="KW-1185">Reference proteome</keyword>
<dbReference type="AlphaFoldDB" id="A0A9Q3UR13"/>
<keyword evidence="3" id="KW-1003">Cell membrane</keyword>
<keyword evidence="4" id="KW-0997">Cell inner membrane</keyword>
<dbReference type="FunFam" id="1.20.1640.10:FF:000001">
    <property type="entry name" value="Efflux pump membrane transporter"/>
    <property type="match status" value="1"/>
</dbReference>
<feature type="transmembrane region" description="Helical" evidence="8">
    <location>
        <begin position="463"/>
        <end position="481"/>
    </location>
</feature>
<keyword evidence="2" id="KW-0813">Transport</keyword>
<accession>A0A9Q3UR13</accession>
<dbReference type="PANTHER" id="PTHR32063">
    <property type="match status" value="1"/>
</dbReference>
<feature type="transmembrane region" description="Helical" evidence="8">
    <location>
        <begin position="910"/>
        <end position="935"/>
    </location>
</feature>
<organism evidence="9 10">
    <name type="scientific">Alloalcanivorax marinus</name>
    <dbReference type="NCBI Taxonomy" id="1177169"/>
    <lineage>
        <taxon>Bacteria</taxon>
        <taxon>Pseudomonadati</taxon>
        <taxon>Pseudomonadota</taxon>
        <taxon>Gammaproteobacteria</taxon>
        <taxon>Oceanospirillales</taxon>
        <taxon>Alcanivoracaceae</taxon>
        <taxon>Alloalcanivorax</taxon>
    </lineage>
</organism>
<dbReference type="EMBL" id="JAJGNA010000026">
    <property type="protein sequence ID" value="MCC4310014.1"/>
    <property type="molecule type" value="Genomic_DNA"/>
</dbReference>
<evidence type="ECO:0000256" key="1">
    <source>
        <dbReference type="ARBA" id="ARBA00004429"/>
    </source>
</evidence>
<evidence type="ECO:0000256" key="6">
    <source>
        <dbReference type="ARBA" id="ARBA00022989"/>
    </source>
</evidence>
<dbReference type="Gene3D" id="3.30.70.1430">
    <property type="entry name" value="Multidrug efflux transporter AcrB pore domain"/>
    <property type="match status" value="2"/>
</dbReference>
<dbReference type="SUPFAM" id="SSF82866">
    <property type="entry name" value="Multidrug efflux transporter AcrB transmembrane domain"/>
    <property type="match status" value="2"/>
</dbReference>
<evidence type="ECO:0000256" key="5">
    <source>
        <dbReference type="ARBA" id="ARBA00022692"/>
    </source>
</evidence>
<feature type="transmembrane region" description="Helical" evidence="8">
    <location>
        <begin position="858"/>
        <end position="877"/>
    </location>
</feature>
<dbReference type="SUPFAM" id="SSF82693">
    <property type="entry name" value="Multidrug efflux transporter AcrB pore domain, PN1, PN2, PC1 and PC2 subdomains"/>
    <property type="match status" value="4"/>
</dbReference>
<evidence type="ECO:0000256" key="7">
    <source>
        <dbReference type="ARBA" id="ARBA00023136"/>
    </source>
</evidence>
<evidence type="ECO:0000313" key="10">
    <source>
        <dbReference type="Proteomes" id="UP001108027"/>
    </source>
</evidence>
<dbReference type="Gene3D" id="3.30.70.1320">
    <property type="entry name" value="Multidrug efflux transporter AcrB pore domain like"/>
    <property type="match status" value="1"/>
</dbReference>
<feature type="transmembrane region" description="Helical" evidence="8">
    <location>
        <begin position="386"/>
        <end position="410"/>
    </location>
</feature>
<dbReference type="Pfam" id="PF00873">
    <property type="entry name" value="ACR_tran"/>
    <property type="match status" value="1"/>
</dbReference>
<dbReference type="Gene3D" id="1.20.1640.10">
    <property type="entry name" value="Multidrug efflux transporter AcrB transmembrane domain"/>
    <property type="match status" value="2"/>
</dbReference>
<evidence type="ECO:0000256" key="4">
    <source>
        <dbReference type="ARBA" id="ARBA00022519"/>
    </source>
</evidence>
<dbReference type="GO" id="GO:0005886">
    <property type="term" value="C:plasma membrane"/>
    <property type="evidence" value="ECO:0007669"/>
    <property type="project" value="UniProtKB-SubCell"/>
</dbReference>
<dbReference type="Proteomes" id="UP001108027">
    <property type="component" value="Unassembled WGS sequence"/>
</dbReference>
<dbReference type="InterPro" id="IPR027463">
    <property type="entry name" value="AcrB_DN_DC_subdom"/>
</dbReference>
<evidence type="ECO:0000313" key="9">
    <source>
        <dbReference type="EMBL" id="MCC4310014.1"/>
    </source>
</evidence>
<dbReference type="PANTHER" id="PTHR32063:SF14">
    <property type="entry name" value="BLL4319 PROTEIN"/>
    <property type="match status" value="1"/>
</dbReference>
<evidence type="ECO:0000256" key="3">
    <source>
        <dbReference type="ARBA" id="ARBA00022475"/>
    </source>
</evidence>
<feature type="transmembrane region" description="Helical" evidence="8">
    <location>
        <begin position="529"/>
        <end position="546"/>
    </location>
</feature>